<name>A0A1F4SQ92_UNCSA</name>
<keyword evidence="2" id="KW-0560">Oxidoreductase</keyword>
<sequence>MDYIKKFSLVGKSAVVTGGAGLVGKEVVIALAQAGAHVLIADVDKAKSESLVVALLKEGLNVEYYYLDLTDIKVLENSIKSIDFHLGNIDIWVNSAYPRTKDWGAKVEDILCESWQKNIDIQLNSYSLACKYTAESMKKKGGSIINFGSTYGVVGPDFTVYENTEMTMPMAYAAIKGGIVNLGRYLASYFGKYSIRVNTICPGGVFDNQDKNFVKNYNKKTPLERMAKADEIASVVLFLASDASSYVTGATIMVDGGWTAI</sequence>
<dbReference type="Pfam" id="PF13561">
    <property type="entry name" value="adh_short_C2"/>
    <property type="match status" value="1"/>
</dbReference>
<dbReference type="PANTHER" id="PTHR42760:SF133">
    <property type="entry name" value="3-OXOACYL-[ACYL-CARRIER-PROTEIN] REDUCTASE"/>
    <property type="match status" value="1"/>
</dbReference>
<organism evidence="3 4">
    <name type="scientific">candidate division WOR-1 bacterium RIFOXYB2_FULL_37_13</name>
    <dbReference type="NCBI Taxonomy" id="1802579"/>
    <lineage>
        <taxon>Bacteria</taxon>
        <taxon>Bacillati</taxon>
        <taxon>Saganbacteria</taxon>
    </lineage>
</organism>
<proteinExistence type="inferred from homology"/>
<gene>
    <name evidence="3" type="ORF">A2310_07620</name>
</gene>
<accession>A0A1F4SQ92</accession>
<evidence type="ECO:0000256" key="2">
    <source>
        <dbReference type="ARBA" id="ARBA00023002"/>
    </source>
</evidence>
<dbReference type="InterPro" id="IPR002347">
    <property type="entry name" value="SDR_fam"/>
</dbReference>
<dbReference type="Proteomes" id="UP000178417">
    <property type="component" value="Unassembled WGS sequence"/>
</dbReference>
<dbReference type="Gene3D" id="3.40.50.720">
    <property type="entry name" value="NAD(P)-binding Rossmann-like Domain"/>
    <property type="match status" value="1"/>
</dbReference>
<dbReference type="PRINTS" id="PR00081">
    <property type="entry name" value="GDHRDH"/>
</dbReference>
<comment type="similarity">
    <text evidence="1">Belongs to the short-chain dehydrogenases/reductases (SDR) family.</text>
</comment>
<dbReference type="EMBL" id="MEUB01000027">
    <property type="protein sequence ID" value="OGC22616.1"/>
    <property type="molecule type" value="Genomic_DNA"/>
</dbReference>
<dbReference type="PANTHER" id="PTHR42760">
    <property type="entry name" value="SHORT-CHAIN DEHYDROGENASES/REDUCTASES FAMILY MEMBER"/>
    <property type="match status" value="1"/>
</dbReference>
<reference evidence="3 4" key="1">
    <citation type="journal article" date="2016" name="Nat. Commun.">
        <title>Thousands of microbial genomes shed light on interconnected biogeochemical processes in an aquifer system.</title>
        <authorList>
            <person name="Anantharaman K."/>
            <person name="Brown C.T."/>
            <person name="Hug L.A."/>
            <person name="Sharon I."/>
            <person name="Castelle C.J."/>
            <person name="Probst A.J."/>
            <person name="Thomas B.C."/>
            <person name="Singh A."/>
            <person name="Wilkins M.J."/>
            <person name="Karaoz U."/>
            <person name="Brodie E.L."/>
            <person name="Williams K.H."/>
            <person name="Hubbard S.S."/>
            <person name="Banfield J.F."/>
        </authorList>
    </citation>
    <scope>NUCLEOTIDE SEQUENCE [LARGE SCALE GENOMIC DNA]</scope>
</reference>
<dbReference type="GO" id="GO:0016616">
    <property type="term" value="F:oxidoreductase activity, acting on the CH-OH group of donors, NAD or NADP as acceptor"/>
    <property type="evidence" value="ECO:0007669"/>
    <property type="project" value="TreeGrafter"/>
</dbReference>
<dbReference type="STRING" id="1802579.A2310_07620"/>
<dbReference type="SUPFAM" id="SSF51735">
    <property type="entry name" value="NAD(P)-binding Rossmann-fold domains"/>
    <property type="match status" value="1"/>
</dbReference>
<dbReference type="AlphaFoldDB" id="A0A1F4SQ92"/>
<evidence type="ECO:0008006" key="5">
    <source>
        <dbReference type="Google" id="ProtNLM"/>
    </source>
</evidence>
<dbReference type="InterPro" id="IPR036291">
    <property type="entry name" value="NAD(P)-bd_dom_sf"/>
</dbReference>
<evidence type="ECO:0000256" key="1">
    <source>
        <dbReference type="ARBA" id="ARBA00006484"/>
    </source>
</evidence>
<evidence type="ECO:0000313" key="4">
    <source>
        <dbReference type="Proteomes" id="UP000178417"/>
    </source>
</evidence>
<comment type="caution">
    <text evidence="3">The sequence shown here is derived from an EMBL/GenBank/DDBJ whole genome shotgun (WGS) entry which is preliminary data.</text>
</comment>
<protein>
    <recommendedName>
        <fullName evidence="5">Short-chain dehydrogenase</fullName>
    </recommendedName>
</protein>
<evidence type="ECO:0000313" key="3">
    <source>
        <dbReference type="EMBL" id="OGC22616.1"/>
    </source>
</evidence>